<proteinExistence type="predicted"/>
<evidence type="ECO:0000313" key="5">
    <source>
        <dbReference type="EMBL" id="KIM87936.1"/>
    </source>
</evidence>
<feature type="region of interest" description="Disordered" evidence="3">
    <location>
        <begin position="306"/>
        <end position="328"/>
    </location>
</feature>
<evidence type="ECO:0000256" key="3">
    <source>
        <dbReference type="SAM" id="MobiDB-lite"/>
    </source>
</evidence>
<sequence length="328" mass="38730">MDSRLSRNRLQYLVKWKGYPERHEWTWEPLRNLTHADQAVDDFHKSHPASPRQTDMNNFTFVPIPENDTIQSTAEQWINGKINPDGWTLRINTIPNFQESTPTPEPEVVPIPSPQFHPIQNEIPEIVWSAIPIEDWNIPDENAPPSPPRPPPRRFNPIKQEHANMHWSFCKIHNCRFHRGENSWKKNDRPRSTRIIPMPIDTSNDGILRKGRINKLENEQNRNRTHITHTRKRSDITIRNDTLLPPENEIVNLRSRTINRENIKQRKKTHLERHTRKITHEGQRDLEPKATRISRILDYWTTFATSSTQSTPNQNDRLGSRIHRRTNG</sequence>
<dbReference type="InterPro" id="IPR023780">
    <property type="entry name" value="Chromo_domain"/>
</dbReference>
<dbReference type="OrthoDB" id="2273864at2759"/>
<dbReference type="EMBL" id="KN832978">
    <property type="protein sequence ID" value="KIM87936.1"/>
    <property type="molecule type" value="Genomic_DNA"/>
</dbReference>
<dbReference type="InParanoid" id="A0A0C3GBC9"/>
<dbReference type="PROSITE" id="PS00598">
    <property type="entry name" value="CHROMO_1"/>
    <property type="match status" value="1"/>
</dbReference>
<organism evidence="5 6">
    <name type="scientific">Piloderma croceum (strain F 1598)</name>
    <dbReference type="NCBI Taxonomy" id="765440"/>
    <lineage>
        <taxon>Eukaryota</taxon>
        <taxon>Fungi</taxon>
        <taxon>Dikarya</taxon>
        <taxon>Basidiomycota</taxon>
        <taxon>Agaricomycotina</taxon>
        <taxon>Agaricomycetes</taxon>
        <taxon>Agaricomycetidae</taxon>
        <taxon>Atheliales</taxon>
        <taxon>Atheliaceae</taxon>
        <taxon>Piloderma</taxon>
    </lineage>
</organism>
<reference evidence="5 6" key="1">
    <citation type="submission" date="2014-04" db="EMBL/GenBank/DDBJ databases">
        <authorList>
            <consortium name="DOE Joint Genome Institute"/>
            <person name="Kuo A."/>
            <person name="Tarkka M."/>
            <person name="Buscot F."/>
            <person name="Kohler A."/>
            <person name="Nagy L.G."/>
            <person name="Floudas D."/>
            <person name="Copeland A."/>
            <person name="Barry K.W."/>
            <person name="Cichocki N."/>
            <person name="Veneault-Fourrey C."/>
            <person name="LaButti K."/>
            <person name="Lindquist E.A."/>
            <person name="Lipzen A."/>
            <person name="Lundell T."/>
            <person name="Morin E."/>
            <person name="Murat C."/>
            <person name="Sun H."/>
            <person name="Tunlid A."/>
            <person name="Henrissat B."/>
            <person name="Grigoriev I.V."/>
            <person name="Hibbett D.S."/>
            <person name="Martin F."/>
            <person name="Nordberg H.P."/>
            <person name="Cantor M.N."/>
            <person name="Hua S.X."/>
        </authorList>
    </citation>
    <scope>NUCLEOTIDE SEQUENCE [LARGE SCALE GENOMIC DNA]</scope>
    <source>
        <strain evidence="5 6">F 1598</strain>
    </source>
</reference>
<dbReference type="CDD" id="cd00024">
    <property type="entry name" value="CD_CSD"/>
    <property type="match status" value="1"/>
</dbReference>
<dbReference type="GO" id="GO:0005634">
    <property type="term" value="C:nucleus"/>
    <property type="evidence" value="ECO:0007669"/>
    <property type="project" value="UniProtKB-SubCell"/>
</dbReference>
<dbReference type="InterPro" id="IPR023779">
    <property type="entry name" value="Chromodomain_CS"/>
</dbReference>
<gene>
    <name evidence="5" type="ORF">PILCRDRAFT_3649</name>
</gene>
<dbReference type="Proteomes" id="UP000054166">
    <property type="component" value="Unassembled WGS sequence"/>
</dbReference>
<evidence type="ECO:0000259" key="4">
    <source>
        <dbReference type="PROSITE" id="PS50013"/>
    </source>
</evidence>
<dbReference type="HOGENOM" id="CLU_847624_0_0_1"/>
<evidence type="ECO:0000313" key="6">
    <source>
        <dbReference type="Proteomes" id="UP000054166"/>
    </source>
</evidence>
<evidence type="ECO:0000256" key="1">
    <source>
        <dbReference type="ARBA" id="ARBA00004123"/>
    </source>
</evidence>
<feature type="domain" description="Chromo" evidence="4">
    <location>
        <begin position="1"/>
        <end position="55"/>
    </location>
</feature>
<feature type="region of interest" description="Disordered" evidence="3">
    <location>
        <begin position="183"/>
        <end position="206"/>
    </location>
</feature>
<keyword evidence="2" id="KW-0539">Nucleus</keyword>
<dbReference type="AlphaFoldDB" id="A0A0C3GBC9"/>
<dbReference type="GO" id="GO:0006338">
    <property type="term" value="P:chromatin remodeling"/>
    <property type="evidence" value="ECO:0007669"/>
    <property type="project" value="UniProtKB-ARBA"/>
</dbReference>
<dbReference type="InterPro" id="IPR000953">
    <property type="entry name" value="Chromo/chromo_shadow_dom"/>
</dbReference>
<dbReference type="SUPFAM" id="SSF54160">
    <property type="entry name" value="Chromo domain-like"/>
    <property type="match status" value="1"/>
</dbReference>
<protein>
    <recommendedName>
        <fullName evidence="4">Chromo domain-containing protein</fullName>
    </recommendedName>
</protein>
<feature type="compositionally biased region" description="Polar residues" evidence="3">
    <location>
        <begin position="306"/>
        <end position="317"/>
    </location>
</feature>
<dbReference type="SMART" id="SM00298">
    <property type="entry name" value="CHROMO"/>
    <property type="match status" value="1"/>
</dbReference>
<dbReference type="Gene3D" id="2.40.50.40">
    <property type="match status" value="1"/>
</dbReference>
<dbReference type="Pfam" id="PF00385">
    <property type="entry name" value="Chromo"/>
    <property type="match status" value="1"/>
</dbReference>
<name>A0A0C3GBC9_PILCF</name>
<keyword evidence="6" id="KW-1185">Reference proteome</keyword>
<evidence type="ECO:0000256" key="2">
    <source>
        <dbReference type="ARBA" id="ARBA00023242"/>
    </source>
</evidence>
<accession>A0A0C3GBC9</accession>
<dbReference type="PROSITE" id="PS50013">
    <property type="entry name" value="CHROMO_2"/>
    <property type="match status" value="1"/>
</dbReference>
<dbReference type="InterPro" id="IPR016197">
    <property type="entry name" value="Chromo-like_dom_sf"/>
</dbReference>
<reference evidence="6" key="2">
    <citation type="submission" date="2015-01" db="EMBL/GenBank/DDBJ databases">
        <title>Evolutionary Origins and Diversification of the Mycorrhizal Mutualists.</title>
        <authorList>
            <consortium name="DOE Joint Genome Institute"/>
            <consortium name="Mycorrhizal Genomics Consortium"/>
            <person name="Kohler A."/>
            <person name="Kuo A."/>
            <person name="Nagy L.G."/>
            <person name="Floudas D."/>
            <person name="Copeland A."/>
            <person name="Barry K.W."/>
            <person name="Cichocki N."/>
            <person name="Veneault-Fourrey C."/>
            <person name="LaButti K."/>
            <person name="Lindquist E.A."/>
            <person name="Lipzen A."/>
            <person name="Lundell T."/>
            <person name="Morin E."/>
            <person name="Murat C."/>
            <person name="Riley R."/>
            <person name="Ohm R."/>
            <person name="Sun H."/>
            <person name="Tunlid A."/>
            <person name="Henrissat B."/>
            <person name="Grigoriev I.V."/>
            <person name="Hibbett D.S."/>
            <person name="Martin F."/>
        </authorList>
    </citation>
    <scope>NUCLEOTIDE SEQUENCE [LARGE SCALE GENOMIC DNA]</scope>
    <source>
        <strain evidence="6">F 1598</strain>
    </source>
</reference>
<comment type="subcellular location">
    <subcellularLocation>
        <location evidence="1">Nucleus</location>
    </subcellularLocation>
</comment>
<dbReference type="STRING" id="765440.A0A0C3GBC9"/>